<dbReference type="GO" id="GO:0008094">
    <property type="term" value="F:ATP-dependent activity, acting on DNA"/>
    <property type="evidence" value="ECO:0007669"/>
    <property type="project" value="TreeGrafter"/>
</dbReference>
<dbReference type="GO" id="GO:0016787">
    <property type="term" value="F:hydrolase activity"/>
    <property type="evidence" value="ECO:0007669"/>
    <property type="project" value="UniProtKB-KW"/>
</dbReference>
<evidence type="ECO:0000256" key="1">
    <source>
        <dbReference type="ARBA" id="ARBA00022741"/>
    </source>
</evidence>
<dbReference type="AlphaFoldDB" id="A0A8K0GFI1"/>
<dbReference type="InterPro" id="IPR049730">
    <property type="entry name" value="SNF2/RAD54-like_C"/>
</dbReference>
<dbReference type="InterPro" id="IPR027417">
    <property type="entry name" value="P-loop_NTPase"/>
</dbReference>
<dbReference type="PANTHER" id="PTHR45626">
    <property type="entry name" value="TRANSCRIPTION TERMINATION FACTOR 2-RELATED"/>
    <property type="match status" value="1"/>
</dbReference>
<dbReference type="GO" id="GO:0005524">
    <property type="term" value="F:ATP binding"/>
    <property type="evidence" value="ECO:0007669"/>
    <property type="project" value="UniProtKB-KW"/>
</dbReference>
<dbReference type="CDD" id="cd18793">
    <property type="entry name" value="SF2_C_SNF"/>
    <property type="match status" value="1"/>
</dbReference>
<evidence type="ECO:0000256" key="3">
    <source>
        <dbReference type="ARBA" id="ARBA00022840"/>
    </source>
</evidence>
<evidence type="ECO:0000313" key="5">
    <source>
        <dbReference type="EMBL" id="KAF2897211.1"/>
    </source>
</evidence>
<dbReference type="InterPro" id="IPR050628">
    <property type="entry name" value="SNF2_RAD54_helicase_TF"/>
</dbReference>
<gene>
    <name evidence="5" type="ORF">ILUMI_08965</name>
</gene>
<keyword evidence="3" id="KW-0067">ATP-binding</keyword>
<dbReference type="PROSITE" id="PS51194">
    <property type="entry name" value="HELICASE_CTER"/>
    <property type="match status" value="1"/>
</dbReference>
<comment type="caution">
    <text evidence="5">The sequence shown here is derived from an EMBL/GenBank/DDBJ whole genome shotgun (WGS) entry which is preliminary data.</text>
</comment>
<sequence length="240" mass="26921">MLQGEDLDPSETTGQEELNLLEQLSKMNLNDAPDEGEGLQIEDAAVGLAQASRNIMNPSHPVFAQDRKSTKIKAIMKLLNEIPAEDKVIIISQWTKFLALITIQLQSEKMKFHQLDGSINVNKRMQIVDSFNSSSNKVRILLLSLTAGGVGLNLIGANHLILADLHWNPQLETQAQDRIYRVGQTKPVTIYKLIANDTIEYKIKLLQDRKLGIAEELLTGAKIQQHNKLSLEDLKMLFNM</sequence>
<keyword evidence="1" id="KW-0547">Nucleotide-binding</keyword>
<name>A0A8K0GFI1_IGNLU</name>
<proteinExistence type="predicted"/>
<dbReference type="Proteomes" id="UP000801492">
    <property type="component" value="Unassembled WGS sequence"/>
</dbReference>
<evidence type="ECO:0000256" key="2">
    <source>
        <dbReference type="ARBA" id="ARBA00022801"/>
    </source>
</evidence>
<dbReference type="GO" id="GO:0006281">
    <property type="term" value="P:DNA repair"/>
    <property type="evidence" value="ECO:0007669"/>
    <property type="project" value="TreeGrafter"/>
</dbReference>
<dbReference type="OrthoDB" id="423559at2759"/>
<dbReference type="Gene3D" id="3.40.50.300">
    <property type="entry name" value="P-loop containing nucleotide triphosphate hydrolases"/>
    <property type="match status" value="1"/>
</dbReference>
<keyword evidence="2" id="KW-0378">Hydrolase</keyword>
<reference evidence="5" key="1">
    <citation type="submission" date="2019-08" db="EMBL/GenBank/DDBJ databases">
        <title>The genome of the North American firefly Photinus pyralis.</title>
        <authorList>
            <consortium name="Photinus pyralis genome working group"/>
            <person name="Fallon T.R."/>
            <person name="Sander Lower S.E."/>
            <person name="Weng J.-K."/>
        </authorList>
    </citation>
    <scope>NUCLEOTIDE SEQUENCE</scope>
    <source>
        <strain evidence="5">TRF0915ILg1</strain>
        <tissue evidence="5">Whole body</tissue>
    </source>
</reference>
<protein>
    <recommendedName>
        <fullName evidence="4">Helicase C-terminal domain-containing protein</fullName>
    </recommendedName>
</protein>
<dbReference type="SUPFAM" id="SSF52540">
    <property type="entry name" value="P-loop containing nucleoside triphosphate hydrolases"/>
    <property type="match status" value="1"/>
</dbReference>
<dbReference type="InterPro" id="IPR001650">
    <property type="entry name" value="Helicase_C-like"/>
</dbReference>
<evidence type="ECO:0000313" key="6">
    <source>
        <dbReference type="Proteomes" id="UP000801492"/>
    </source>
</evidence>
<keyword evidence="6" id="KW-1185">Reference proteome</keyword>
<accession>A0A8K0GFI1</accession>
<organism evidence="5 6">
    <name type="scientific">Ignelater luminosus</name>
    <name type="common">Cucubano</name>
    <name type="synonym">Pyrophorus luminosus</name>
    <dbReference type="NCBI Taxonomy" id="2038154"/>
    <lineage>
        <taxon>Eukaryota</taxon>
        <taxon>Metazoa</taxon>
        <taxon>Ecdysozoa</taxon>
        <taxon>Arthropoda</taxon>
        <taxon>Hexapoda</taxon>
        <taxon>Insecta</taxon>
        <taxon>Pterygota</taxon>
        <taxon>Neoptera</taxon>
        <taxon>Endopterygota</taxon>
        <taxon>Coleoptera</taxon>
        <taxon>Polyphaga</taxon>
        <taxon>Elateriformia</taxon>
        <taxon>Elateroidea</taxon>
        <taxon>Elateridae</taxon>
        <taxon>Agrypninae</taxon>
        <taxon>Pyrophorini</taxon>
        <taxon>Ignelater</taxon>
    </lineage>
</organism>
<dbReference type="EMBL" id="VTPC01004403">
    <property type="protein sequence ID" value="KAF2897211.1"/>
    <property type="molecule type" value="Genomic_DNA"/>
</dbReference>
<dbReference type="SMART" id="SM00490">
    <property type="entry name" value="HELICc"/>
    <property type="match status" value="1"/>
</dbReference>
<dbReference type="Pfam" id="PF00271">
    <property type="entry name" value="Helicase_C"/>
    <property type="match status" value="1"/>
</dbReference>
<dbReference type="PANTHER" id="PTHR45626:SF50">
    <property type="entry name" value="TRANSCRIPTION TERMINATION FACTOR 2"/>
    <property type="match status" value="1"/>
</dbReference>
<dbReference type="GO" id="GO:0005634">
    <property type="term" value="C:nucleus"/>
    <property type="evidence" value="ECO:0007669"/>
    <property type="project" value="TreeGrafter"/>
</dbReference>
<evidence type="ECO:0000259" key="4">
    <source>
        <dbReference type="PROSITE" id="PS51194"/>
    </source>
</evidence>
<feature type="domain" description="Helicase C-terminal" evidence="4">
    <location>
        <begin position="74"/>
        <end position="235"/>
    </location>
</feature>